<keyword evidence="2" id="KW-1185">Reference proteome</keyword>
<reference evidence="1" key="2">
    <citation type="submission" date="2023-03" db="EMBL/GenBank/DDBJ databases">
        <authorList>
            <person name="Inwood S.N."/>
            <person name="Skelly J.G."/>
            <person name="Guhlin J."/>
            <person name="Harrop T.W.R."/>
            <person name="Goldson S.G."/>
            <person name="Dearden P.K."/>
        </authorList>
    </citation>
    <scope>NUCLEOTIDE SEQUENCE</scope>
    <source>
        <strain evidence="1">Lincoln</strain>
        <tissue evidence="1">Whole body</tissue>
    </source>
</reference>
<evidence type="ECO:0000313" key="2">
    <source>
        <dbReference type="Proteomes" id="UP001168972"/>
    </source>
</evidence>
<organism evidence="1 2">
    <name type="scientific">Microctonus hyperodae</name>
    <name type="common">Parasitoid wasp</name>
    <dbReference type="NCBI Taxonomy" id="165561"/>
    <lineage>
        <taxon>Eukaryota</taxon>
        <taxon>Metazoa</taxon>
        <taxon>Ecdysozoa</taxon>
        <taxon>Arthropoda</taxon>
        <taxon>Hexapoda</taxon>
        <taxon>Insecta</taxon>
        <taxon>Pterygota</taxon>
        <taxon>Neoptera</taxon>
        <taxon>Endopterygota</taxon>
        <taxon>Hymenoptera</taxon>
        <taxon>Apocrita</taxon>
        <taxon>Ichneumonoidea</taxon>
        <taxon>Braconidae</taxon>
        <taxon>Euphorinae</taxon>
        <taxon>Microctonus</taxon>
    </lineage>
</organism>
<evidence type="ECO:0000313" key="1">
    <source>
        <dbReference type="EMBL" id="KAK0169654.1"/>
    </source>
</evidence>
<proteinExistence type="predicted"/>
<gene>
    <name evidence="1" type="ORF">PV327_011455</name>
</gene>
<comment type="caution">
    <text evidence="1">The sequence shown here is derived from an EMBL/GenBank/DDBJ whole genome shotgun (WGS) entry which is preliminary data.</text>
</comment>
<name>A0AA39FHX5_MICHY</name>
<dbReference type="AlphaFoldDB" id="A0AA39FHX5"/>
<protein>
    <submittedName>
        <fullName evidence="1">Uncharacterized protein</fullName>
    </submittedName>
</protein>
<accession>A0AA39FHX5</accession>
<reference evidence="1" key="1">
    <citation type="journal article" date="2023" name="bioRxiv">
        <title>Scaffold-level genome assemblies of two parasitoid biocontrol wasps reveal the parthenogenesis mechanism and an associated novel virus.</title>
        <authorList>
            <person name="Inwood S."/>
            <person name="Skelly J."/>
            <person name="Guhlin J."/>
            <person name="Harrop T."/>
            <person name="Goldson S."/>
            <person name="Dearden P."/>
        </authorList>
    </citation>
    <scope>NUCLEOTIDE SEQUENCE</scope>
    <source>
        <strain evidence="1">Lincoln</strain>
        <tissue evidence="1">Whole body</tissue>
    </source>
</reference>
<dbReference type="EMBL" id="JAQQBR010000691">
    <property type="protein sequence ID" value="KAK0169654.1"/>
    <property type="molecule type" value="Genomic_DNA"/>
</dbReference>
<dbReference type="Proteomes" id="UP001168972">
    <property type="component" value="Unassembled WGS sequence"/>
</dbReference>
<sequence>MNPEKDRQLQHVLQQPGVNILDRFMIDRELFISWADDIQKLFPVFKKRKINTSGTLYEHYGYLKGKLRCQHLLEPEQLVEAAPELLRLTEQEKDAVEWLAINVGPPDAVK</sequence>